<dbReference type="Proteomes" id="UP000612362">
    <property type="component" value="Unassembled WGS sequence"/>
</dbReference>
<keyword evidence="3" id="KW-0808">Transferase</keyword>
<feature type="transmembrane region" description="Helical" evidence="4">
    <location>
        <begin position="343"/>
        <end position="372"/>
    </location>
</feature>
<feature type="transmembrane region" description="Helical" evidence="4">
    <location>
        <begin position="9"/>
        <end position="33"/>
    </location>
</feature>
<sequence>MTARTGSIFLVKLIVYSLFYIGTFSIFIAIVFLHPRPVESPQVNIARGIIICFASVLLTKYTAYMFLSPWYEIFQARTRHRQLLSGLYTPLVSVIIPAWNEEVGLLSTVKTLLEGTYRNLEIVVVNDGSTDGSDALMRRFLYKYERQVAGRRDMPRLVYHYQSNGGKGKALNTGISLSHGQIIVSIDADCLVHREAIANFVTCFRDPKVMAAVGNVKIGNTRTLVGAIQHLEYLFSFYFKKADSIMNTIYIIGGAAGAFRREVFERLGGYSVENITEDIELSVRIQKAGWKIVYAPDAIIYTEGASTIRGLMKQRLRWKRGRFETFRDHRSLFFSCKPEHNKLLTWVILPLALFGELQLGFEPFFILVLFLFSMVSGDFSAFLSGVLVVSVMFFIQLFDDKHTRKFSYLLLSPIGWLLFYVTTFVEFSALLQSVWGLIRKRELKWQKWQRMGAIDQ</sequence>
<dbReference type="CDD" id="cd06423">
    <property type="entry name" value="CESA_like"/>
    <property type="match status" value="1"/>
</dbReference>
<name>A0A8J3I7F2_9CHLR</name>
<dbReference type="PANTHER" id="PTHR43630">
    <property type="entry name" value="POLY-BETA-1,6-N-ACETYL-D-GLUCOSAMINE SYNTHASE"/>
    <property type="match status" value="1"/>
</dbReference>
<dbReference type="Gene3D" id="3.90.550.10">
    <property type="entry name" value="Spore Coat Polysaccharide Biosynthesis Protein SpsA, Chain A"/>
    <property type="match status" value="1"/>
</dbReference>
<dbReference type="EMBL" id="BNJF01000004">
    <property type="protein sequence ID" value="GHO48841.1"/>
    <property type="molecule type" value="Genomic_DNA"/>
</dbReference>
<keyword evidence="4" id="KW-0472">Membrane</keyword>
<keyword evidence="2" id="KW-0328">Glycosyltransferase</keyword>
<comment type="caution">
    <text evidence="5">The sequence shown here is derived from an EMBL/GenBank/DDBJ whole genome shotgun (WGS) entry which is preliminary data.</text>
</comment>
<dbReference type="PANTHER" id="PTHR43630:SF1">
    <property type="entry name" value="POLY-BETA-1,6-N-ACETYL-D-GLUCOSAMINE SYNTHASE"/>
    <property type="match status" value="1"/>
</dbReference>
<dbReference type="SUPFAM" id="SSF53448">
    <property type="entry name" value="Nucleotide-diphospho-sugar transferases"/>
    <property type="match status" value="1"/>
</dbReference>
<evidence type="ECO:0000256" key="4">
    <source>
        <dbReference type="SAM" id="Phobius"/>
    </source>
</evidence>
<feature type="transmembrane region" description="Helical" evidence="4">
    <location>
        <begin position="379"/>
        <end position="398"/>
    </location>
</feature>
<gene>
    <name evidence="5" type="ORF">KSX_70040</name>
</gene>
<keyword evidence="4" id="KW-0812">Transmembrane</keyword>
<keyword evidence="4" id="KW-1133">Transmembrane helix</keyword>
<feature type="transmembrane region" description="Helical" evidence="4">
    <location>
        <begin position="418"/>
        <end position="438"/>
    </location>
</feature>
<evidence type="ECO:0000313" key="5">
    <source>
        <dbReference type="EMBL" id="GHO48841.1"/>
    </source>
</evidence>
<dbReference type="RefSeq" id="WP_220198003.1">
    <property type="nucleotide sequence ID" value="NZ_BNJF01000004.1"/>
</dbReference>
<evidence type="ECO:0000256" key="3">
    <source>
        <dbReference type="ARBA" id="ARBA00022679"/>
    </source>
</evidence>
<feature type="transmembrane region" description="Helical" evidence="4">
    <location>
        <begin position="45"/>
        <end position="71"/>
    </location>
</feature>
<dbReference type="InterPro" id="IPR029044">
    <property type="entry name" value="Nucleotide-diphossugar_trans"/>
</dbReference>
<proteinExistence type="inferred from homology"/>
<evidence type="ECO:0000256" key="2">
    <source>
        <dbReference type="ARBA" id="ARBA00022676"/>
    </source>
</evidence>
<organism evidence="5 6">
    <name type="scientific">Ktedonospora formicarum</name>
    <dbReference type="NCBI Taxonomy" id="2778364"/>
    <lineage>
        <taxon>Bacteria</taxon>
        <taxon>Bacillati</taxon>
        <taxon>Chloroflexota</taxon>
        <taxon>Ktedonobacteria</taxon>
        <taxon>Ktedonobacterales</taxon>
        <taxon>Ktedonobacteraceae</taxon>
        <taxon>Ktedonospora</taxon>
    </lineage>
</organism>
<evidence type="ECO:0000313" key="6">
    <source>
        <dbReference type="Proteomes" id="UP000612362"/>
    </source>
</evidence>
<dbReference type="Pfam" id="PF13641">
    <property type="entry name" value="Glyco_tranf_2_3"/>
    <property type="match status" value="1"/>
</dbReference>
<keyword evidence="6" id="KW-1185">Reference proteome</keyword>
<evidence type="ECO:0000256" key="1">
    <source>
        <dbReference type="ARBA" id="ARBA00006739"/>
    </source>
</evidence>
<dbReference type="GO" id="GO:0016757">
    <property type="term" value="F:glycosyltransferase activity"/>
    <property type="evidence" value="ECO:0007669"/>
    <property type="project" value="UniProtKB-KW"/>
</dbReference>
<protein>
    <submittedName>
        <fullName evidence="5">Uncharacterized protein</fullName>
    </submittedName>
</protein>
<feature type="transmembrane region" description="Helical" evidence="4">
    <location>
        <begin position="83"/>
        <end position="100"/>
    </location>
</feature>
<reference evidence="5" key="1">
    <citation type="submission" date="2020-10" db="EMBL/GenBank/DDBJ databases">
        <title>Taxonomic study of unclassified bacteria belonging to the class Ktedonobacteria.</title>
        <authorList>
            <person name="Yabe S."/>
            <person name="Wang C.M."/>
            <person name="Zheng Y."/>
            <person name="Sakai Y."/>
            <person name="Cavaletti L."/>
            <person name="Monciardini P."/>
            <person name="Donadio S."/>
        </authorList>
    </citation>
    <scope>NUCLEOTIDE SEQUENCE</scope>
    <source>
        <strain evidence="5">SOSP1-1</strain>
    </source>
</reference>
<accession>A0A8J3I7F2</accession>
<comment type="similarity">
    <text evidence="1">Belongs to the glycosyltransferase 2 family.</text>
</comment>
<dbReference type="AlphaFoldDB" id="A0A8J3I7F2"/>